<evidence type="ECO:0000313" key="3">
    <source>
        <dbReference type="Proteomes" id="UP000474757"/>
    </source>
</evidence>
<proteinExistence type="predicted"/>
<feature type="domain" description="Hedgehog/Intein (Hint)" evidence="1">
    <location>
        <begin position="14"/>
        <end position="139"/>
    </location>
</feature>
<dbReference type="Proteomes" id="UP000474757">
    <property type="component" value="Unassembled WGS sequence"/>
</dbReference>
<name>A0A6B2JS51_9RHOB</name>
<comment type="caution">
    <text evidence="2">The sequence shown here is derived from an EMBL/GenBank/DDBJ whole genome shotgun (WGS) entry which is preliminary data.</text>
</comment>
<dbReference type="InterPro" id="IPR028992">
    <property type="entry name" value="Hedgehog/Intein_dom"/>
</dbReference>
<accession>A0A6B2JS51</accession>
<evidence type="ECO:0000313" key="2">
    <source>
        <dbReference type="EMBL" id="NDV00815.1"/>
    </source>
</evidence>
<protein>
    <recommendedName>
        <fullName evidence="1">Hedgehog/Intein (Hint) domain-containing protein</fullName>
    </recommendedName>
</protein>
<organism evidence="2 3">
    <name type="scientific">Pseudoroseicyclus tamaricis</name>
    <dbReference type="NCBI Taxonomy" id="2705421"/>
    <lineage>
        <taxon>Bacteria</taxon>
        <taxon>Pseudomonadati</taxon>
        <taxon>Pseudomonadota</taxon>
        <taxon>Alphaproteobacteria</taxon>
        <taxon>Rhodobacterales</taxon>
        <taxon>Paracoccaceae</taxon>
        <taxon>Pseudoroseicyclus</taxon>
    </lineage>
</organism>
<sequence>MHVAQGDDAAGLPAGALVLTLDGEAPIETLAPGSRIITFDSGMARLKEVSMTELTHAPVCIRAGSLGHFRPEADVLLGAGTLVHLRDWRAEAIFGNPGAAIPAARLVEGTFITREAEQAMQLYQLRFDRPHIIYAAGLQITT</sequence>
<dbReference type="Pfam" id="PF13403">
    <property type="entry name" value="Hint_2"/>
    <property type="match status" value="1"/>
</dbReference>
<dbReference type="EMBL" id="JAAGAB010000002">
    <property type="protein sequence ID" value="NDV00815.1"/>
    <property type="molecule type" value="Genomic_DNA"/>
</dbReference>
<dbReference type="InterPro" id="IPR036844">
    <property type="entry name" value="Hint_dom_sf"/>
</dbReference>
<dbReference type="AlphaFoldDB" id="A0A6B2JS51"/>
<dbReference type="RefSeq" id="WP_163893752.1">
    <property type="nucleotide sequence ID" value="NZ_JAAFYS010000002.1"/>
</dbReference>
<reference evidence="2 3" key="1">
    <citation type="submission" date="2020-02" db="EMBL/GenBank/DDBJ databases">
        <title>Pseudoroseicyclus tamarix, sp. nov., isolated from offshore sediment of a Tamarix chinensis forest.</title>
        <authorList>
            <person name="Gai Y."/>
        </authorList>
    </citation>
    <scope>NUCLEOTIDE SEQUENCE [LARGE SCALE GENOMIC DNA]</scope>
    <source>
        <strain evidence="2 3">CLL3-39</strain>
    </source>
</reference>
<evidence type="ECO:0000259" key="1">
    <source>
        <dbReference type="Pfam" id="PF13403"/>
    </source>
</evidence>
<keyword evidence="3" id="KW-1185">Reference proteome</keyword>
<dbReference type="SUPFAM" id="SSF51294">
    <property type="entry name" value="Hedgehog/intein (Hint) domain"/>
    <property type="match status" value="1"/>
</dbReference>
<gene>
    <name evidence="2" type="ORF">GZA08_07510</name>
</gene>